<name>A0A9W6GI43_9BACT</name>
<comment type="catalytic activity">
    <reaction evidence="7 8">
        <text>deamido-NAD(+) + L-glutamine + ATP + H2O = L-glutamate + AMP + diphosphate + NAD(+) + H(+)</text>
        <dbReference type="Rhea" id="RHEA:24384"/>
        <dbReference type="ChEBI" id="CHEBI:15377"/>
        <dbReference type="ChEBI" id="CHEBI:15378"/>
        <dbReference type="ChEBI" id="CHEBI:29985"/>
        <dbReference type="ChEBI" id="CHEBI:30616"/>
        <dbReference type="ChEBI" id="CHEBI:33019"/>
        <dbReference type="ChEBI" id="CHEBI:57540"/>
        <dbReference type="ChEBI" id="CHEBI:58359"/>
        <dbReference type="ChEBI" id="CHEBI:58437"/>
        <dbReference type="ChEBI" id="CHEBI:456215"/>
        <dbReference type="EC" id="6.3.5.1"/>
    </reaction>
</comment>
<dbReference type="InterPro" id="IPR036526">
    <property type="entry name" value="C-N_Hydrolase_sf"/>
</dbReference>
<organism evidence="11 12">
    <name type="scientific">Thermodesulfovibrio yellowstonii</name>
    <dbReference type="NCBI Taxonomy" id="28262"/>
    <lineage>
        <taxon>Bacteria</taxon>
        <taxon>Pseudomonadati</taxon>
        <taxon>Nitrospirota</taxon>
        <taxon>Thermodesulfovibrionia</taxon>
        <taxon>Thermodesulfovibrionales</taxon>
        <taxon>Thermodesulfovibrionaceae</taxon>
        <taxon>Thermodesulfovibrio</taxon>
    </lineage>
</organism>
<keyword evidence="6 7" id="KW-0520">NAD</keyword>
<dbReference type="GO" id="GO:0004359">
    <property type="term" value="F:glutaminase activity"/>
    <property type="evidence" value="ECO:0007669"/>
    <property type="project" value="InterPro"/>
</dbReference>
<evidence type="ECO:0000256" key="1">
    <source>
        <dbReference type="ARBA" id="ARBA00005188"/>
    </source>
</evidence>
<dbReference type="NCBIfam" id="TIGR00552">
    <property type="entry name" value="nadE"/>
    <property type="match status" value="1"/>
</dbReference>
<dbReference type="GO" id="GO:0005524">
    <property type="term" value="F:ATP binding"/>
    <property type="evidence" value="ECO:0007669"/>
    <property type="project" value="UniProtKB-UniRule"/>
</dbReference>
<feature type="domain" description="CN hydrolase" evidence="10">
    <location>
        <begin position="4"/>
        <end position="243"/>
    </location>
</feature>
<dbReference type="InterPro" id="IPR014729">
    <property type="entry name" value="Rossmann-like_a/b/a_fold"/>
</dbReference>
<evidence type="ECO:0000256" key="3">
    <source>
        <dbReference type="ARBA" id="ARBA00022598"/>
    </source>
</evidence>
<dbReference type="AlphaFoldDB" id="A0A9W6GI43"/>
<dbReference type="InterPro" id="IPR022310">
    <property type="entry name" value="NAD/GMP_synthase"/>
</dbReference>
<evidence type="ECO:0000256" key="5">
    <source>
        <dbReference type="ARBA" id="ARBA00022840"/>
    </source>
</evidence>
<keyword evidence="5 7" id="KW-0067">ATP-binding</keyword>
<dbReference type="InterPro" id="IPR003694">
    <property type="entry name" value="NAD_synthase"/>
</dbReference>
<dbReference type="PROSITE" id="PS50263">
    <property type="entry name" value="CN_HYDROLASE"/>
    <property type="match status" value="1"/>
</dbReference>
<feature type="active site" description="For glutaminase activity" evidence="7">
    <location>
        <position position="110"/>
    </location>
</feature>
<dbReference type="CDD" id="cd07570">
    <property type="entry name" value="GAT_Gln-NAD-synth"/>
    <property type="match status" value="1"/>
</dbReference>
<dbReference type="InterPro" id="IPR003010">
    <property type="entry name" value="C-N_Hydrolase"/>
</dbReference>
<keyword evidence="4 7" id="KW-0547">Nucleotide-binding</keyword>
<evidence type="ECO:0000259" key="10">
    <source>
        <dbReference type="PROSITE" id="PS50263"/>
    </source>
</evidence>
<dbReference type="GO" id="GO:0005737">
    <property type="term" value="C:cytoplasm"/>
    <property type="evidence" value="ECO:0007669"/>
    <property type="project" value="InterPro"/>
</dbReference>
<dbReference type="GO" id="GO:0003952">
    <property type="term" value="F:NAD+ synthase (glutamine-hydrolyzing) activity"/>
    <property type="evidence" value="ECO:0007669"/>
    <property type="project" value="UniProtKB-UniRule"/>
</dbReference>
<evidence type="ECO:0000256" key="2">
    <source>
        <dbReference type="ARBA" id="ARBA00007145"/>
    </source>
</evidence>
<comment type="similarity">
    <text evidence="2 7 8">In the C-terminal section; belongs to the NAD synthetase family.</text>
</comment>
<dbReference type="EC" id="6.3.5.1" evidence="7 8"/>
<gene>
    <name evidence="7" type="primary">nadE</name>
    <name evidence="11" type="ORF">TISLANDTSLP1_18790</name>
</gene>
<evidence type="ECO:0000256" key="4">
    <source>
        <dbReference type="ARBA" id="ARBA00022741"/>
    </source>
</evidence>
<dbReference type="GO" id="GO:0009435">
    <property type="term" value="P:NAD+ biosynthetic process"/>
    <property type="evidence" value="ECO:0007669"/>
    <property type="project" value="UniProtKB-UniRule"/>
</dbReference>
<comment type="similarity">
    <text evidence="9">Belongs to the NAD synthetase family.</text>
</comment>
<dbReference type="FunFam" id="3.40.50.620:FF:000106">
    <property type="entry name" value="Glutamine-dependent NAD(+) synthetase"/>
    <property type="match status" value="1"/>
</dbReference>
<protein>
    <recommendedName>
        <fullName evidence="7 8">Glutamine-dependent NAD(+) synthetase</fullName>
        <ecNumber evidence="7 8">6.3.5.1</ecNumber>
    </recommendedName>
    <alternativeName>
        <fullName evidence="7 8">NAD(+) synthase [glutamine-hydrolyzing]</fullName>
    </alternativeName>
</protein>
<feature type="binding site" evidence="7">
    <location>
        <position position="179"/>
    </location>
    <ligand>
        <name>L-glutamine</name>
        <dbReference type="ChEBI" id="CHEBI:58359"/>
    </ligand>
</feature>
<dbReference type="Pfam" id="PF00795">
    <property type="entry name" value="CN_hydrolase"/>
    <property type="match status" value="1"/>
</dbReference>
<dbReference type="EMBL" id="BSDX01000001">
    <property type="protein sequence ID" value="GLI54186.1"/>
    <property type="molecule type" value="Genomic_DNA"/>
</dbReference>
<dbReference type="PANTHER" id="PTHR23090:SF9">
    <property type="entry name" value="GLUTAMINE-DEPENDENT NAD(+) SYNTHETASE"/>
    <property type="match status" value="1"/>
</dbReference>
<dbReference type="Pfam" id="PF02540">
    <property type="entry name" value="NAD_synthase"/>
    <property type="match status" value="1"/>
</dbReference>
<dbReference type="SUPFAM" id="SSF56317">
    <property type="entry name" value="Carbon-nitrogen hydrolase"/>
    <property type="match status" value="1"/>
</dbReference>
<feature type="binding site" evidence="7">
    <location>
        <position position="542"/>
    </location>
    <ligand>
        <name>deamido-NAD(+)</name>
        <dbReference type="ChEBI" id="CHEBI:58437"/>
        <note>ligand shared between two neighboring subunits</note>
    </ligand>
</feature>
<reference evidence="11" key="1">
    <citation type="submission" date="2022-12" db="EMBL/GenBank/DDBJ databases">
        <title>Reference genome sequencing for broad-spectrum identification of bacterial and archaeal isolates by mass spectrometry.</title>
        <authorList>
            <person name="Sekiguchi Y."/>
            <person name="Tourlousse D.M."/>
        </authorList>
    </citation>
    <scope>NUCLEOTIDE SEQUENCE</scope>
    <source>
        <strain evidence="11">TSL-P1</strain>
    </source>
</reference>
<evidence type="ECO:0000256" key="7">
    <source>
        <dbReference type="HAMAP-Rule" id="MF_02090"/>
    </source>
</evidence>
<dbReference type="PIRSF" id="PIRSF006630">
    <property type="entry name" value="NADS_GAT"/>
    <property type="match status" value="1"/>
</dbReference>
<accession>A0A9W6GI43</accession>
<dbReference type="Proteomes" id="UP001144297">
    <property type="component" value="Unassembled WGS sequence"/>
</dbReference>
<feature type="binding site" evidence="7">
    <location>
        <begin position="322"/>
        <end position="329"/>
    </location>
    <ligand>
        <name>ATP</name>
        <dbReference type="ChEBI" id="CHEBI:30616"/>
    </ligand>
</feature>
<evidence type="ECO:0000256" key="6">
    <source>
        <dbReference type="ARBA" id="ARBA00023027"/>
    </source>
</evidence>
<dbReference type="FunFam" id="3.60.110.10:FF:000043">
    <property type="entry name" value="Glutamine-dependent NAD(+) synthetase"/>
    <property type="match status" value="1"/>
</dbReference>
<dbReference type="Gene3D" id="3.40.50.620">
    <property type="entry name" value="HUPs"/>
    <property type="match status" value="1"/>
</dbReference>
<evidence type="ECO:0000256" key="9">
    <source>
        <dbReference type="RuleBase" id="RU003811"/>
    </source>
</evidence>
<keyword evidence="3 7" id="KW-0436">Ligase</keyword>
<feature type="binding site" evidence="7">
    <location>
        <position position="173"/>
    </location>
    <ligand>
        <name>L-glutamine</name>
        <dbReference type="ChEBI" id="CHEBI:58359"/>
    </ligand>
</feature>
<comment type="function">
    <text evidence="7">Catalyzes the ATP-dependent amidation of deamido-NAD to form NAD. Uses L-glutamine as a nitrogen source.</text>
</comment>
<dbReference type="NCBIfam" id="NF010588">
    <property type="entry name" value="PRK13981.1"/>
    <property type="match status" value="1"/>
</dbReference>
<feature type="binding site" evidence="7">
    <location>
        <position position="116"/>
    </location>
    <ligand>
        <name>L-glutamine</name>
        <dbReference type="ChEBI" id="CHEBI:58359"/>
    </ligand>
</feature>
<evidence type="ECO:0000313" key="11">
    <source>
        <dbReference type="EMBL" id="GLI54186.1"/>
    </source>
</evidence>
<sequence length="571" mass="64811">MKKIRLALCQINPIVGDIEGNFSKILSFKEKAVKEKADIIVFPELILTGYTPEDLLFYPSFIKKANEALNKLIENVKDFVMILGLPVKEEDLYNSAVILAEQKVIDTYHKIYLPNYSVFDEMRYFKSGKRAPVYEYSGVLFGVNICEDIFHPTLPSPIQASSGAELIINISASPFYAGKFEKKLRMLSTRAYDMGVFIAYLNTVGGQDEIVFDGRSMVISPSGEIITMGKAFEEDFIVVDLDLEEVTRVRMREPKIRWESEFERAEIIKISGEQKKSLAVQSLQPSAFSLKILSEEEEIFKALKTGLRDYVEKNGFSRVCLGLSGGIDSSFVALVATEALGSDRVTGVFMPSRYTSRESKEDVYELVKNLGIELIEISIDEIFEEYLRRLASTFKGLPEDTTEENIQSRIRGNILMAISNKFGWLVITTGNKSEMAVGYATLYGDMAGGFAVIKDVYKTQVYRVAKWASRDRIPERIFKKPPSAELRPGQTDQDTLPPYEILDEILKRHIEKCMSEEEIVEQGFDRDTVRKVLRMVKKAEFKRRQSPPGIKISPVSLGKDWRFPITNRFGE</sequence>
<evidence type="ECO:0000256" key="8">
    <source>
        <dbReference type="PIRNR" id="PIRNR006630"/>
    </source>
</evidence>
<dbReference type="HAMAP" id="MF_02090">
    <property type="entry name" value="NadE_glutamine_dep"/>
    <property type="match status" value="1"/>
</dbReference>
<feature type="binding site" evidence="7">
    <location>
        <position position="429"/>
    </location>
    <ligand>
        <name>ATP</name>
        <dbReference type="ChEBI" id="CHEBI:30616"/>
    </ligand>
</feature>
<comment type="caution">
    <text evidence="7">Lacks conserved residue(s) required for the propagation of feature annotation.</text>
</comment>
<evidence type="ECO:0000313" key="12">
    <source>
        <dbReference type="Proteomes" id="UP001144297"/>
    </source>
</evidence>
<comment type="pathway">
    <text evidence="1 7 8">Cofactor biosynthesis; NAD(+) biosynthesis; NAD(+) from deamido-NAD(+) (L-Gln route): step 1/1.</text>
</comment>
<dbReference type="CDD" id="cd00553">
    <property type="entry name" value="NAD_synthase"/>
    <property type="match status" value="1"/>
</dbReference>
<feature type="active site" description="Nucleophile; for glutaminase activity" evidence="7">
    <location>
        <position position="146"/>
    </location>
</feature>
<dbReference type="SUPFAM" id="SSF52402">
    <property type="entry name" value="Adenine nucleotide alpha hydrolases-like"/>
    <property type="match status" value="1"/>
</dbReference>
<feature type="binding site" evidence="7">
    <location>
        <position position="434"/>
    </location>
    <ligand>
        <name>deamido-NAD(+)</name>
        <dbReference type="ChEBI" id="CHEBI:58437"/>
        <note>ligand shared between two neighboring subunits</note>
    </ligand>
</feature>
<dbReference type="GO" id="GO:0008795">
    <property type="term" value="F:NAD+ synthase activity"/>
    <property type="evidence" value="ECO:0007669"/>
    <property type="project" value="UniProtKB-UniRule"/>
</dbReference>
<feature type="active site" description="Proton acceptor; for glutaminase activity" evidence="7">
    <location>
        <position position="44"/>
    </location>
</feature>
<dbReference type="PANTHER" id="PTHR23090">
    <property type="entry name" value="NH 3 /GLUTAMINE-DEPENDENT NAD + SYNTHETASE"/>
    <property type="match status" value="1"/>
</dbReference>
<dbReference type="Gene3D" id="3.60.110.10">
    <property type="entry name" value="Carbon-nitrogen hydrolase"/>
    <property type="match status" value="1"/>
</dbReference>
<keyword evidence="12" id="KW-1185">Reference proteome</keyword>
<dbReference type="InterPro" id="IPR014445">
    <property type="entry name" value="Gln-dep_NAD_synthase"/>
</dbReference>
<comment type="caution">
    <text evidence="11">The sequence shown here is derived from an EMBL/GenBank/DDBJ whole genome shotgun (WGS) entry which is preliminary data.</text>
</comment>
<proteinExistence type="inferred from homology"/>
<feature type="binding site" evidence="7">
    <location>
        <position position="405"/>
    </location>
    <ligand>
        <name>deamido-NAD(+)</name>
        <dbReference type="ChEBI" id="CHEBI:58437"/>
        <note>ligand shared between two neighboring subunits</note>
    </ligand>
</feature>